<feature type="transmembrane region" description="Helical" evidence="1">
    <location>
        <begin position="72"/>
        <end position="94"/>
    </location>
</feature>
<sequence>MSAAIESRPGAAAAWMLAAGLLFAGMDAGMKWISTDYPPFQVATLRSLSALPLVLAWIAWRGRAHTLLRVHWRLHLLRGLLGVAMMVGFVYGLARMPLSTAYTIVFVAPLMVTALAVPFLGEKVGPRRWAAIAVGLLGVLVVLRPSGEGVATLAGLAVVLAALSYAIAAITVRKLALRDSPEAMVFWFLVLLGVFAGAVAAFDWHPVQRVHWPVIAAIGLTGALGQVALTHAFRLGEASQIAPLEYAALVWVVLLDLVVWQSLPDRATWLGAAIIIASGLYLIRRERIVAGQRPGDAAQTPPP</sequence>
<gene>
    <name evidence="3" type="ORF">QFW81_14615</name>
</gene>
<evidence type="ECO:0000256" key="1">
    <source>
        <dbReference type="SAM" id="Phobius"/>
    </source>
</evidence>
<feature type="transmembrane region" description="Helical" evidence="1">
    <location>
        <begin position="153"/>
        <end position="172"/>
    </location>
</feature>
<comment type="caution">
    <text evidence="3">The sequence shown here is derived from an EMBL/GenBank/DDBJ whole genome shotgun (WGS) entry which is preliminary data.</text>
</comment>
<dbReference type="EMBL" id="JARXRO010000020">
    <property type="protein sequence ID" value="MDH5835147.1"/>
    <property type="molecule type" value="Genomic_DNA"/>
</dbReference>
<dbReference type="PANTHER" id="PTHR22911">
    <property type="entry name" value="ACYL-MALONYL CONDENSING ENZYME-RELATED"/>
    <property type="match status" value="1"/>
</dbReference>
<dbReference type="InterPro" id="IPR000620">
    <property type="entry name" value="EamA_dom"/>
</dbReference>
<name>A0ABT6JWS8_9GAMM</name>
<feature type="transmembrane region" description="Helical" evidence="1">
    <location>
        <begin position="241"/>
        <end position="260"/>
    </location>
</feature>
<feature type="transmembrane region" description="Helical" evidence="1">
    <location>
        <begin position="210"/>
        <end position="229"/>
    </location>
</feature>
<feature type="transmembrane region" description="Helical" evidence="1">
    <location>
        <begin position="184"/>
        <end position="204"/>
    </location>
</feature>
<feature type="transmembrane region" description="Helical" evidence="1">
    <location>
        <begin position="266"/>
        <end position="283"/>
    </location>
</feature>
<keyword evidence="1" id="KW-0812">Transmembrane</keyword>
<proteinExistence type="predicted"/>
<reference evidence="3 4" key="1">
    <citation type="submission" date="2023-04" db="EMBL/GenBank/DDBJ databases">
        <title>Luteimonas sp. M1R5S59.</title>
        <authorList>
            <person name="Sun J.-Q."/>
        </authorList>
    </citation>
    <scope>NUCLEOTIDE SEQUENCE [LARGE SCALE GENOMIC DNA]</scope>
    <source>
        <strain evidence="3 4">M1R5S59</strain>
    </source>
</reference>
<feature type="transmembrane region" description="Helical" evidence="1">
    <location>
        <begin position="40"/>
        <end position="60"/>
    </location>
</feature>
<dbReference type="PANTHER" id="PTHR22911:SF103">
    <property type="entry name" value="BLR2811 PROTEIN"/>
    <property type="match status" value="1"/>
</dbReference>
<feature type="domain" description="EamA" evidence="2">
    <location>
        <begin position="156"/>
        <end position="278"/>
    </location>
</feature>
<feature type="transmembrane region" description="Helical" evidence="1">
    <location>
        <begin position="129"/>
        <end position="147"/>
    </location>
</feature>
<dbReference type="Pfam" id="PF00892">
    <property type="entry name" value="EamA"/>
    <property type="match status" value="2"/>
</dbReference>
<feature type="domain" description="EamA" evidence="2">
    <location>
        <begin position="12"/>
        <end position="143"/>
    </location>
</feature>
<feature type="transmembrane region" description="Helical" evidence="1">
    <location>
        <begin position="100"/>
        <end position="120"/>
    </location>
</feature>
<feature type="transmembrane region" description="Helical" evidence="1">
    <location>
        <begin position="12"/>
        <end position="34"/>
    </location>
</feature>
<dbReference type="Proteomes" id="UP001156873">
    <property type="component" value="Unassembled WGS sequence"/>
</dbReference>
<evidence type="ECO:0000259" key="2">
    <source>
        <dbReference type="Pfam" id="PF00892"/>
    </source>
</evidence>
<dbReference type="InterPro" id="IPR037185">
    <property type="entry name" value="EmrE-like"/>
</dbReference>
<keyword evidence="1" id="KW-1133">Transmembrane helix</keyword>
<keyword evidence="1" id="KW-0472">Membrane</keyword>
<accession>A0ABT6JWS8</accession>
<evidence type="ECO:0000313" key="3">
    <source>
        <dbReference type="EMBL" id="MDH5835147.1"/>
    </source>
</evidence>
<organism evidence="3 4">
    <name type="scientific">Luteimonas kalidii</name>
    <dbReference type="NCBI Taxonomy" id="3042025"/>
    <lineage>
        <taxon>Bacteria</taxon>
        <taxon>Pseudomonadati</taxon>
        <taxon>Pseudomonadota</taxon>
        <taxon>Gammaproteobacteria</taxon>
        <taxon>Lysobacterales</taxon>
        <taxon>Lysobacteraceae</taxon>
        <taxon>Luteimonas</taxon>
    </lineage>
</organism>
<evidence type="ECO:0000313" key="4">
    <source>
        <dbReference type="Proteomes" id="UP001156873"/>
    </source>
</evidence>
<keyword evidence="4" id="KW-1185">Reference proteome</keyword>
<protein>
    <submittedName>
        <fullName evidence="3">DMT family transporter</fullName>
    </submittedName>
</protein>
<dbReference type="SUPFAM" id="SSF103481">
    <property type="entry name" value="Multidrug resistance efflux transporter EmrE"/>
    <property type="match status" value="2"/>
</dbReference>
<dbReference type="Gene3D" id="1.10.3730.20">
    <property type="match status" value="1"/>
</dbReference>
<dbReference type="RefSeq" id="WP_280579788.1">
    <property type="nucleotide sequence ID" value="NZ_JARXRO010000020.1"/>
</dbReference>